<organism evidence="1 2">
    <name type="scientific">Gigaspora margarita</name>
    <dbReference type="NCBI Taxonomy" id="4874"/>
    <lineage>
        <taxon>Eukaryota</taxon>
        <taxon>Fungi</taxon>
        <taxon>Fungi incertae sedis</taxon>
        <taxon>Mucoromycota</taxon>
        <taxon>Glomeromycotina</taxon>
        <taxon>Glomeromycetes</taxon>
        <taxon>Diversisporales</taxon>
        <taxon>Gigasporaceae</taxon>
        <taxon>Gigaspora</taxon>
    </lineage>
</organism>
<accession>A0ABN7V6K0</accession>
<evidence type="ECO:0000313" key="2">
    <source>
        <dbReference type="Proteomes" id="UP000789901"/>
    </source>
</evidence>
<proteinExistence type="predicted"/>
<comment type="caution">
    <text evidence="1">The sequence shown here is derived from an EMBL/GenBank/DDBJ whole genome shotgun (WGS) entry which is preliminary data.</text>
</comment>
<dbReference type="Proteomes" id="UP000789901">
    <property type="component" value="Unassembled WGS sequence"/>
</dbReference>
<evidence type="ECO:0000313" key="1">
    <source>
        <dbReference type="EMBL" id="CAG8735761.1"/>
    </source>
</evidence>
<protein>
    <submittedName>
        <fullName evidence="1">21395_t:CDS:1</fullName>
    </submittedName>
</protein>
<name>A0ABN7V6K0_GIGMA</name>
<dbReference type="EMBL" id="CAJVQB010010006">
    <property type="protein sequence ID" value="CAG8735761.1"/>
    <property type="molecule type" value="Genomic_DNA"/>
</dbReference>
<reference evidence="1 2" key="1">
    <citation type="submission" date="2021-06" db="EMBL/GenBank/DDBJ databases">
        <authorList>
            <person name="Kallberg Y."/>
            <person name="Tangrot J."/>
            <person name="Rosling A."/>
        </authorList>
    </citation>
    <scope>NUCLEOTIDE SEQUENCE [LARGE SCALE GENOMIC DNA]</scope>
    <source>
        <strain evidence="1 2">120-4 pot B 10/14</strain>
    </source>
</reference>
<gene>
    <name evidence="1" type="ORF">GMARGA_LOCUS14836</name>
</gene>
<feature type="non-terminal residue" evidence="1">
    <location>
        <position position="1"/>
    </location>
</feature>
<sequence>VKEPLFLKKNYEKAKNSYMVEKKQKAVELARCTSNLYTANYYSLDLTMLAHIIDPIKAALHLENTDLAIIPRGLTKDISEDVIICAFKKYSISNCLSGSEDHLIYDDNDENNFNENSDNNEYKR</sequence>
<keyword evidence="2" id="KW-1185">Reference proteome</keyword>